<dbReference type="EMBL" id="OFSN01000001">
    <property type="protein sequence ID" value="SOY40679.1"/>
    <property type="molecule type" value="Genomic_DNA"/>
</dbReference>
<comment type="caution">
    <text evidence="2">The sequence shown here is derived from an EMBL/GenBank/DDBJ whole genome shotgun (WGS) entry which is preliminary data.</text>
</comment>
<protein>
    <submittedName>
        <fullName evidence="2">Uncharacterized protein</fullName>
    </submittedName>
</protein>
<organism evidence="2 3">
    <name type="scientific">Cupriavidus taiwanensis</name>
    <dbReference type="NCBI Taxonomy" id="164546"/>
    <lineage>
        <taxon>Bacteria</taxon>
        <taxon>Pseudomonadati</taxon>
        <taxon>Pseudomonadota</taxon>
        <taxon>Betaproteobacteria</taxon>
        <taxon>Burkholderiales</taxon>
        <taxon>Burkholderiaceae</taxon>
        <taxon>Cupriavidus</taxon>
    </lineage>
</organism>
<name>A0A975WQ28_9BURK</name>
<accession>A0A975WQ28</accession>
<proteinExistence type="predicted"/>
<evidence type="ECO:0000256" key="1">
    <source>
        <dbReference type="SAM" id="MobiDB-lite"/>
    </source>
</evidence>
<evidence type="ECO:0000313" key="2">
    <source>
        <dbReference type="EMBL" id="SOY40679.1"/>
    </source>
</evidence>
<sequence length="91" mass="9904">MWRRALRRLFLWRADAQCPLATQLPHRCPANQPPVPHQPCLMTFVCPPTSARASSRGSAGTAGTTCRGRTPATRTGSGCPRSCCSRPRSAR</sequence>
<reference evidence="2 3" key="1">
    <citation type="submission" date="2018-01" db="EMBL/GenBank/DDBJ databases">
        <authorList>
            <person name="Clerissi C."/>
        </authorList>
    </citation>
    <scope>NUCLEOTIDE SEQUENCE [LARGE SCALE GENOMIC DNA]</scope>
    <source>
        <strain evidence="2">Cupriavidus taiwanensis LMG 19430</strain>
    </source>
</reference>
<evidence type="ECO:0000313" key="3">
    <source>
        <dbReference type="Proteomes" id="UP000257016"/>
    </source>
</evidence>
<feature type="region of interest" description="Disordered" evidence="1">
    <location>
        <begin position="52"/>
        <end position="91"/>
    </location>
</feature>
<dbReference type="Proteomes" id="UP000257016">
    <property type="component" value="Unassembled WGS sequence"/>
</dbReference>
<dbReference type="AlphaFoldDB" id="A0A975WQ28"/>
<gene>
    <name evidence="2" type="ORF">CBM2586_A10644</name>
</gene>